<dbReference type="EMBL" id="OV170221">
    <property type="protein sequence ID" value="CAH0713897.1"/>
    <property type="molecule type" value="Genomic_DNA"/>
</dbReference>
<organism evidence="1 2">
    <name type="scientific">Brenthis ino</name>
    <name type="common">lesser marbled fritillary</name>
    <dbReference type="NCBI Taxonomy" id="405034"/>
    <lineage>
        <taxon>Eukaryota</taxon>
        <taxon>Metazoa</taxon>
        <taxon>Ecdysozoa</taxon>
        <taxon>Arthropoda</taxon>
        <taxon>Hexapoda</taxon>
        <taxon>Insecta</taxon>
        <taxon>Pterygota</taxon>
        <taxon>Neoptera</taxon>
        <taxon>Endopterygota</taxon>
        <taxon>Lepidoptera</taxon>
        <taxon>Glossata</taxon>
        <taxon>Ditrysia</taxon>
        <taxon>Papilionoidea</taxon>
        <taxon>Nymphalidae</taxon>
        <taxon>Heliconiinae</taxon>
        <taxon>Argynnini</taxon>
        <taxon>Brenthis</taxon>
    </lineage>
</organism>
<keyword evidence="2" id="KW-1185">Reference proteome</keyword>
<dbReference type="OrthoDB" id="7329189at2759"/>
<dbReference type="Proteomes" id="UP000838878">
    <property type="component" value="Chromosome 1"/>
</dbReference>
<proteinExistence type="predicted"/>
<reference evidence="1" key="1">
    <citation type="submission" date="2021-12" db="EMBL/GenBank/DDBJ databases">
        <authorList>
            <person name="Martin H S."/>
        </authorList>
    </citation>
    <scope>NUCLEOTIDE SEQUENCE</scope>
</reference>
<dbReference type="AlphaFoldDB" id="A0A8J9UHN7"/>
<gene>
    <name evidence="1" type="ORF">BINO364_LOCUS998</name>
</gene>
<name>A0A8J9UHN7_9NEOP</name>
<sequence length="227" mass="25309">MFPSYPTLVEAKKMCCPPDSSITITNISAKVNLQDLLDHTVARILIIDSVYENSLRKLKLFCKWGCDESAGQSEYKQVLPEESDVISDANLFIASLVPIRLIDETTNTVVWMNETCSSVRYCRPVLLEFAKETPEKTAFVVAVINNQKQNLSPSLINKNGEVNEITHDLFLTMIDGKVAQVLTKTRSSASCTVCGATPQQMNNLEAVSTRDVNEFFRINLALQTLQV</sequence>
<evidence type="ECO:0000313" key="2">
    <source>
        <dbReference type="Proteomes" id="UP000838878"/>
    </source>
</evidence>
<protein>
    <submittedName>
        <fullName evidence="1">Uncharacterized protein</fullName>
    </submittedName>
</protein>
<feature type="non-terminal residue" evidence="1">
    <location>
        <position position="227"/>
    </location>
</feature>
<evidence type="ECO:0000313" key="1">
    <source>
        <dbReference type="EMBL" id="CAH0713897.1"/>
    </source>
</evidence>
<accession>A0A8J9UHN7</accession>